<dbReference type="Pfam" id="PF00583">
    <property type="entry name" value="Acetyltransf_1"/>
    <property type="match status" value="1"/>
</dbReference>
<dbReference type="InterPro" id="IPR000182">
    <property type="entry name" value="GNAT_dom"/>
</dbReference>
<keyword evidence="2" id="KW-0808">Transferase</keyword>
<dbReference type="SUPFAM" id="SSF55729">
    <property type="entry name" value="Acyl-CoA N-acyltransferases (Nat)"/>
    <property type="match status" value="1"/>
</dbReference>
<protein>
    <submittedName>
        <fullName evidence="2">RNA-directed RNA polymerase L</fullName>
    </submittedName>
</protein>
<dbReference type="GO" id="GO:0003968">
    <property type="term" value="F:RNA-directed RNA polymerase activity"/>
    <property type="evidence" value="ECO:0007669"/>
    <property type="project" value="UniProtKB-KW"/>
</dbReference>
<dbReference type="EMBL" id="GBRD01014770">
    <property type="protein sequence ID" value="JAG51056.1"/>
    <property type="molecule type" value="Transcribed_RNA"/>
</dbReference>
<dbReference type="EMBL" id="GBHO01016850">
    <property type="protein sequence ID" value="JAG26754.1"/>
    <property type="molecule type" value="Transcribed_RNA"/>
</dbReference>
<evidence type="ECO:0000313" key="2">
    <source>
        <dbReference type="EMBL" id="JAG26754.1"/>
    </source>
</evidence>
<evidence type="ECO:0000259" key="1">
    <source>
        <dbReference type="Pfam" id="PF00583"/>
    </source>
</evidence>
<dbReference type="GO" id="GO:0008080">
    <property type="term" value="F:N-acetyltransferase activity"/>
    <property type="evidence" value="ECO:0007669"/>
    <property type="project" value="TreeGrafter"/>
</dbReference>
<keyword evidence="2" id="KW-0548">Nucleotidyltransferase</keyword>
<accession>A0A0A9Y3I9</accession>
<dbReference type="PANTHER" id="PTHR20905:SF1">
    <property type="entry name" value="AT07410P-RELATED"/>
    <property type="match status" value="1"/>
</dbReference>
<dbReference type="Gene3D" id="3.40.630.30">
    <property type="match status" value="1"/>
</dbReference>
<dbReference type="AlphaFoldDB" id="A0A0A9Y3I9"/>
<gene>
    <name evidence="2" type="primary">L_0</name>
    <name evidence="2" type="ORF">CM83_99601</name>
</gene>
<sequence>MLVLSRTTCYSAGRAVVLKTLSRFKSTAAPPGCWLPICGVDIRRIPMSNSEKCRVASFLAKNFFPHDPIMKAAGLKKPDPAILQYYLTLMNENMSLYAQVPDSREILGVAINSRNSLTTTFELKSLASRLATDEARRYMSMMSQLEERGNVFKTYQIDKAFAVEVLAVGERYRRRGIGQMLLEESVRQAKNMKYPMVKASTGSSYAQRAALTCELYKKHFSRPALSFRDDRGLPWVKHELCPPHQSVDILIADVRPKAKAADKKDIECDTYGLEKYDKKWGK</sequence>
<dbReference type="PANTHER" id="PTHR20905">
    <property type="entry name" value="N-ACETYLTRANSFERASE-RELATED"/>
    <property type="match status" value="1"/>
</dbReference>
<reference evidence="2" key="2">
    <citation type="submission" date="2014-07" db="EMBL/GenBank/DDBJ databases">
        <authorList>
            <person name="Hull J."/>
        </authorList>
    </citation>
    <scope>NUCLEOTIDE SEQUENCE</scope>
</reference>
<reference evidence="2" key="1">
    <citation type="journal article" date="2014" name="PLoS ONE">
        <title>Transcriptome-Based Identification of ABC Transporters in the Western Tarnished Plant Bug Lygus hesperus.</title>
        <authorList>
            <person name="Hull J.J."/>
            <person name="Chaney K."/>
            <person name="Geib S.M."/>
            <person name="Fabrick J.A."/>
            <person name="Brent C.S."/>
            <person name="Walsh D."/>
            <person name="Lavine L.C."/>
        </authorList>
    </citation>
    <scope>NUCLEOTIDE SEQUENCE</scope>
</reference>
<dbReference type="CDD" id="cd04301">
    <property type="entry name" value="NAT_SF"/>
    <property type="match status" value="1"/>
</dbReference>
<organism evidence="2">
    <name type="scientific">Lygus hesperus</name>
    <name type="common">Western plant bug</name>
    <dbReference type="NCBI Taxonomy" id="30085"/>
    <lineage>
        <taxon>Eukaryota</taxon>
        <taxon>Metazoa</taxon>
        <taxon>Ecdysozoa</taxon>
        <taxon>Arthropoda</taxon>
        <taxon>Hexapoda</taxon>
        <taxon>Insecta</taxon>
        <taxon>Pterygota</taxon>
        <taxon>Neoptera</taxon>
        <taxon>Paraneoptera</taxon>
        <taxon>Hemiptera</taxon>
        <taxon>Heteroptera</taxon>
        <taxon>Panheteroptera</taxon>
        <taxon>Cimicomorpha</taxon>
        <taxon>Miridae</taxon>
        <taxon>Mirini</taxon>
        <taxon>Lygus</taxon>
    </lineage>
</organism>
<dbReference type="InterPro" id="IPR016181">
    <property type="entry name" value="Acyl_CoA_acyltransferase"/>
</dbReference>
<feature type="domain" description="N-acetyltransferase" evidence="1">
    <location>
        <begin position="161"/>
        <end position="209"/>
    </location>
</feature>
<reference evidence="3" key="3">
    <citation type="submission" date="2014-09" db="EMBL/GenBank/DDBJ databases">
        <authorList>
            <person name="Magalhaes I.L.F."/>
            <person name="Oliveira U."/>
            <person name="Santos F.R."/>
            <person name="Vidigal T.H.D.A."/>
            <person name="Brescovit A.D."/>
            <person name="Santos A.J."/>
        </authorList>
    </citation>
    <scope>NUCLEOTIDE SEQUENCE</scope>
</reference>
<evidence type="ECO:0000313" key="3">
    <source>
        <dbReference type="EMBL" id="JAG51056.1"/>
    </source>
</evidence>
<name>A0A0A9Y3I9_LYGHE</name>
<keyword evidence="2" id="KW-0696">RNA-directed RNA polymerase</keyword>
<proteinExistence type="predicted"/>